<keyword evidence="6" id="KW-1185">Reference proteome</keyword>
<evidence type="ECO:0000313" key="5">
    <source>
        <dbReference type="EMBL" id="SES66598.1"/>
    </source>
</evidence>
<keyword evidence="1" id="KW-1133">Transmembrane helix</keyword>
<reference evidence="6 7" key="2">
    <citation type="submission" date="2016-10" db="EMBL/GenBank/DDBJ databases">
        <authorList>
            <person name="Varghese N."/>
            <person name="Submissions S."/>
        </authorList>
    </citation>
    <scope>NUCLEOTIDE SEQUENCE [LARGE SCALE GENOMIC DNA]</scope>
    <source>
        <strain evidence="4 7">CDM_1</strain>
        <strain evidence="6">CDM_6</strain>
    </source>
</reference>
<evidence type="ECO:0000256" key="1">
    <source>
        <dbReference type="SAM" id="Phobius"/>
    </source>
</evidence>
<gene>
    <name evidence="5" type="ORF">SAMN04488694_10148</name>
    <name evidence="4" type="ORF">SAMN05192552_100248</name>
</gene>
<dbReference type="OrthoDB" id="53394at2157"/>
<dbReference type="Proteomes" id="UP000324021">
    <property type="component" value="Unassembled WGS sequence"/>
</dbReference>
<evidence type="ECO:0000259" key="3">
    <source>
        <dbReference type="Pfam" id="PF26438"/>
    </source>
</evidence>
<feature type="domain" description="DZANK-type" evidence="2">
    <location>
        <begin position="81"/>
        <end position="132"/>
    </location>
</feature>
<keyword evidence="1" id="KW-0812">Transmembrane</keyword>
<dbReference type="Proteomes" id="UP000199320">
    <property type="component" value="Unassembled WGS sequence"/>
</dbReference>
<evidence type="ECO:0000313" key="6">
    <source>
        <dbReference type="Proteomes" id="UP000199320"/>
    </source>
</evidence>
<organism evidence="5 6">
    <name type="scientific">Natrinema hispanicum</name>
    <dbReference type="NCBI Taxonomy" id="392421"/>
    <lineage>
        <taxon>Archaea</taxon>
        <taxon>Methanobacteriati</taxon>
        <taxon>Methanobacteriota</taxon>
        <taxon>Stenosarchaea group</taxon>
        <taxon>Halobacteria</taxon>
        <taxon>Halobacteriales</taxon>
        <taxon>Natrialbaceae</taxon>
        <taxon>Natrinema</taxon>
    </lineage>
</organism>
<dbReference type="Pfam" id="PF26438">
    <property type="entry name" value="DUF8108_N"/>
    <property type="match status" value="1"/>
</dbReference>
<name>A0A1H9YCN4_9EURY</name>
<protein>
    <submittedName>
        <fullName evidence="5">Double zinc ribbon</fullName>
    </submittedName>
</protein>
<feature type="transmembrane region" description="Helical" evidence="1">
    <location>
        <begin position="42"/>
        <end position="63"/>
    </location>
</feature>
<dbReference type="STRING" id="392421.SAMN04488694_10148"/>
<dbReference type="Pfam" id="PF12773">
    <property type="entry name" value="DZR"/>
    <property type="match status" value="1"/>
</dbReference>
<accession>A0A1H9YCN4</accession>
<dbReference type="AlphaFoldDB" id="A0A1H9YCN4"/>
<sequence>MWSKRIQREIDDLVAQGWRIEEETPDRVVMVDRKYGSVGSHILVALLTFWFSLGVGNVVWAAYNYVANSQRRVLWDDGDACPGCGAAVPATADYCPSCGEALERGVDPTGAITCPDCAAVVTDGSRYCPACGATLSSALDTAS</sequence>
<dbReference type="RefSeq" id="WP_092928889.1">
    <property type="nucleotide sequence ID" value="NZ_FMZP01000002.1"/>
</dbReference>
<keyword evidence="1" id="KW-0472">Membrane</keyword>
<dbReference type="EMBL" id="FOIC01000001">
    <property type="protein sequence ID" value="SES66598.1"/>
    <property type="molecule type" value="Genomic_DNA"/>
</dbReference>
<evidence type="ECO:0000313" key="4">
    <source>
        <dbReference type="EMBL" id="SDC17916.1"/>
    </source>
</evidence>
<evidence type="ECO:0000259" key="2">
    <source>
        <dbReference type="Pfam" id="PF12773"/>
    </source>
</evidence>
<dbReference type="EMBL" id="FMZP01000002">
    <property type="protein sequence ID" value="SDC17916.1"/>
    <property type="molecule type" value="Genomic_DNA"/>
</dbReference>
<dbReference type="InterPro" id="IPR058962">
    <property type="entry name" value="DUF8108_N"/>
</dbReference>
<dbReference type="InterPro" id="IPR025874">
    <property type="entry name" value="DZR"/>
</dbReference>
<reference evidence="5" key="1">
    <citation type="submission" date="2016-10" db="EMBL/GenBank/DDBJ databases">
        <authorList>
            <person name="de Groot N.N."/>
        </authorList>
    </citation>
    <scope>NUCLEOTIDE SEQUENCE [LARGE SCALE GENOMIC DNA]</scope>
    <source>
        <strain evidence="5">CDM_6</strain>
    </source>
</reference>
<evidence type="ECO:0000313" key="7">
    <source>
        <dbReference type="Proteomes" id="UP000324021"/>
    </source>
</evidence>
<proteinExistence type="predicted"/>
<feature type="domain" description="DUF8108" evidence="3">
    <location>
        <begin position="4"/>
        <end position="74"/>
    </location>
</feature>